<gene>
    <name evidence="2" type="ORF">DYY88_18370</name>
</gene>
<reference evidence="2 3" key="1">
    <citation type="submission" date="2018-11" db="EMBL/GenBank/DDBJ databases">
        <title>Whole genome sequencing of an environmental sample.</title>
        <authorList>
            <person name="Sarangi A.N."/>
            <person name="Singh D."/>
            <person name="Tripathy S."/>
        </authorList>
    </citation>
    <scope>NUCLEOTIDE SEQUENCE [LARGE SCALE GENOMIC DNA]</scope>
    <source>
        <strain evidence="2 3">Lakshadweep</strain>
    </source>
</reference>
<keyword evidence="3" id="KW-1185">Reference proteome</keyword>
<evidence type="ECO:0000259" key="1">
    <source>
        <dbReference type="SMART" id="SM00912"/>
    </source>
</evidence>
<comment type="caution">
    <text evidence="2">The sequence shown here is derived from an EMBL/GenBank/DDBJ whole genome shotgun (WGS) entry which is preliminary data.</text>
</comment>
<sequence length="1084" mass="109779">MAAFRRLPHCLTLSLAGMLGTTLGLLGDTAAIAQLIPDATLGVESSVVTPGVPVRGNPADLIEGGATRGGNLFHSFQDFNIGTGQAVYFANPINIENILTRVTGGNGSNIDGLLGVTGAANLFLLNPNGVIFGPNARLDIGGSFTTSTGSSFTFADGSEFSAVPTGDELLSVSVPLGVQFNDQPQADIRQSGVLSVSDRAGITLFGETVMVDGQLNAPGGAVQVLGNQVGLVDQARIDVTGETGGGTVQIGGDYQGQGDLPHASRTYVGPGVAITANAIASGDGGEVIVWADDITRFYGRVEAQGGNISGDGGFVEISGRESLDFQGTVDTSAPNGTSGTLLLDPRNIFVVAGANVPAQLPSDNNSALLFADNPNGDSTVSAATIQAASANARVVLQATENIVIDVDNFGRQLLIGAAGASFEAGRNLVIENTRVFSTDSSETVEFSAASRTVDGRFTLRGDSIIVANGDVIITSGGDINLVPNLPTPSTFLGTPGMLNLTANGSINIAPQNTANRADISAGSLNFSAINGDIVINPPTTLFTRNGGNAGLSAPNGAISISGASTVQTANGLGGRSGDLTITSRQLAIRDGARIFTSTAGTGAAGNLTVNATDSTIISGGRFSLTTPNGVETSLIGSDVLENATGNAGRVTINTPRLFVRDGGTIGSLTFPGSTGNPGNIVVNAEAVEISGIFDLGGRNQTSRITVETQSAGSGGLIQINSTDLRIENQGGIISSSFAAPNDRVRAGDIELNIAETLTVNGVNDGRRFTGIFATASQSPDVASSGGNITINAGAIEMDNVARITSQNFNRGRAGAINLNTASLTLRNGSQITTTTAFGEGGNLNFNIDGILLLRNGSLISTEAGQAANSTTGLAGISGNGGNINIRSLFTIAVPRENSNIIANAFGGNGGQITLTAVRNLGLIDRTPLGFTSAQLIGEILTSDVSASSNQGLSGTVTFANLGIDPSQGLTELPLNLEDRANQITPGCGLGNTDDGSEFVVTGRGGLPPGASDPLMANGVEVPWVVSASDESTANTAAEPIEMIMPTALVEAQSVAIDADGQPYLVGQAVPDAPLSTCAALVPRP</sequence>
<accession>A0A4Q7E468</accession>
<name>A0A4Q7E468_9CYAN</name>
<evidence type="ECO:0000313" key="3">
    <source>
        <dbReference type="Proteomes" id="UP000292459"/>
    </source>
</evidence>
<protein>
    <submittedName>
        <fullName evidence="2">Filamentous hemagglutinin N-terminal domain-containing protein</fullName>
    </submittedName>
</protein>
<proteinExistence type="predicted"/>
<dbReference type="Proteomes" id="UP000292459">
    <property type="component" value="Unassembled WGS sequence"/>
</dbReference>
<dbReference type="RefSeq" id="WP_084607166.1">
    <property type="nucleotide sequence ID" value="NZ_QVFV01000005.1"/>
</dbReference>
<dbReference type="EMBL" id="QVFV01000005">
    <property type="protein sequence ID" value="RZM76628.1"/>
    <property type="molecule type" value="Genomic_DNA"/>
</dbReference>
<dbReference type="OrthoDB" id="524333at2"/>
<evidence type="ECO:0000313" key="2">
    <source>
        <dbReference type="EMBL" id="RZM76628.1"/>
    </source>
</evidence>
<dbReference type="SMART" id="SM00912">
    <property type="entry name" value="Haemagg_act"/>
    <property type="match status" value="1"/>
</dbReference>
<dbReference type="InterPro" id="IPR008638">
    <property type="entry name" value="FhaB/CdiA-like_TPS"/>
</dbReference>
<dbReference type="NCBIfam" id="TIGR01901">
    <property type="entry name" value="adhes_NPXG"/>
    <property type="match status" value="1"/>
</dbReference>
<dbReference type="InterPro" id="IPR012334">
    <property type="entry name" value="Pectin_lyas_fold"/>
</dbReference>
<organism evidence="2 3">
    <name type="scientific">Leptolyngbya iicbica LK</name>
    <dbReference type="NCBI Taxonomy" id="2294035"/>
    <lineage>
        <taxon>Bacteria</taxon>
        <taxon>Bacillati</taxon>
        <taxon>Cyanobacteriota</taxon>
        <taxon>Cyanophyceae</taxon>
        <taxon>Leptolyngbyales</taxon>
        <taxon>Leptolyngbyaceae</taxon>
        <taxon>Leptolyngbya group</taxon>
        <taxon>Leptolyngbya</taxon>
        <taxon>Leptolyngbya iicbica</taxon>
    </lineage>
</organism>
<dbReference type="Pfam" id="PF05860">
    <property type="entry name" value="TPS"/>
    <property type="match status" value="1"/>
</dbReference>
<dbReference type="SUPFAM" id="SSF51126">
    <property type="entry name" value="Pectin lyase-like"/>
    <property type="match status" value="2"/>
</dbReference>
<dbReference type="InterPro" id="IPR011050">
    <property type="entry name" value="Pectin_lyase_fold/virulence"/>
</dbReference>
<feature type="domain" description="Filamentous haemagglutinin FhaB/tRNA nuclease CdiA-like TPS" evidence="1">
    <location>
        <begin position="42"/>
        <end position="155"/>
    </location>
</feature>
<dbReference type="AlphaFoldDB" id="A0A4Q7E468"/>
<dbReference type="Gene3D" id="2.160.20.10">
    <property type="entry name" value="Single-stranded right-handed beta-helix, Pectin lyase-like"/>
    <property type="match status" value="3"/>
</dbReference>